<dbReference type="Gene3D" id="3.40.50.150">
    <property type="entry name" value="Vaccinia Virus protein VP39"/>
    <property type="match status" value="1"/>
</dbReference>
<evidence type="ECO:0000256" key="2">
    <source>
        <dbReference type="ARBA" id="ARBA00022552"/>
    </source>
</evidence>
<comment type="subcellular location">
    <subcellularLocation>
        <location evidence="1">Mitochondrion</location>
    </subcellularLocation>
</comment>
<protein>
    <recommendedName>
        <fullName evidence="9">NOL1/NOP2/Sun domain family member 4</fullName>
    </recommendedName>
</protein>
<evidence type="ECO:0000256" key="8">
    <source>
        <dbReference type="ARBA" id="ARBA00023128"/>
    </source>
</evidence>
<dbReference type="InterPro" id="IPR029063">
    <property type="entry name" value="SAM-dependent_MTases_sf"/>
</dbReference>
<evidence type="ECO:0000256" key="6">
    <source>
        <dbReference type="ARBA" id="ARBA00022884"/>
    </source>
</evidence>
<evidence type="ECO:0000256" key="5">
    <source>
        <dbReference type="ARBA" id="ARBA00022691"/>
    </source>
</evidence>
<dbReference type="InterPro" id="IPR001678">
    <property type="entry name" value="MeTrfase_RsmB-F_NOP2_dom"/>
</dbReference>
<evidence type="ECO:0000256" key="3">
    <source>
        <dbReference type="ARBA" id="ARBA00022603"/>
    </source>
</evidence>
<dbReference type="GO" id="GO:0031167">
    <property type="term" value="P:rRNA methylation"/>
    <property type="evidence" value="ECO:0007669"/>
    <property type="project" value="TreeGrafter"/>
</dbReference>
<gene>
    <name evidence="13" type="ORF">LTR62_001629</name>
</gene>
<dbReference type="Pfam" id="PF01189">
    <property type="entry name" value="Methyltr_RsmB-F"/>
    <property type="match status" value="1"/>
</dbReference>
<evidence type="ECO:0000256" key="11">
    <source>
        <dbReference type="PROSITE-ProRule" id="PRU01023"/>
    </source>
</evidence>
<proteinExistence type="inferred from homology"/>
<dbReference type="PANTHER" id="PTHR22808">
    <property type="entry name" value="NCL1 YEAST -RELATED NOL1/NOP2/FMU SUN DOMAIN-CONTAINING"/>
    <property type="match status" value="1"/>
</dbReference>
<evidence type="ECO:0000256" key="1">
    <source>
        <dbReference type="ARBA" id="ARBA00004173"/>
    </source>
</evidence>
<feature type="binding site" evidence="11">
    <location>
        <position position="207"/>
    </location>
    <ligand>
        <name>S-adenosyl-L-methionine</name>
        <dbReference type="ChEBI" id="CHEBI:59789"/>
    </ligand>
</feature>
<evidence type="ECO:0000256" key="4">
    <source>
        <dbReference type="ARBA" id="ARBA00022679"/>
    </source>
</evidence>
<keyword evidence="6 11" id="KW-0694">RNA-binding</keyword>
<dbReference type="Proteomes" id="UP001310890">
    <property type="component" value="Unassembled WGS sequence"/>
</dbReference>
<dbReference type="InterPro" id="IPR049560">
    <property type="entry name" value="MeTrfase_RsmB-F_NOP2_cat"/>
</dbReference>
<dbReference type="GO" id="GO:0005762">
    <property type="term" value="C:mitochondrial large ribosomal subunit"/>
    <property type="evidence" value="ECO:0007669"/>
    <property type="project" value="TreeGrafter"/>
</dbReference>
<feature type="binding site" evidence="11">
    <location>
        <position position="240"/>
    </location>
    <ligand>
        <name>S-adenosyl-L-methionine</name>
        <dbReference type="ChEBI" id="CHEBI:59789"/>
    </ligand>
</feature>
<accession>A0AAN7TFL4</accession>
<comment type="catalytic activity">
    <reaction evidence="10">
        <text>a cytidine in rRNA + S-adenosyl-L-methionine = a 5-methylcytidine in rRNA + S-adenosyl-L-homocysteine + H(+)</text>
        <dbReference type="Rhea" id="RHEA:61484"/>
        <dbReference type="Rhea" id="RHEA-COMP:15836"/>
        <dbReference type="Rhea" id="RHEA-COMP:15837"/>
        <dbReference type="ChEBI" id="CHEBI:15378"/>
        <dbReference type="ChEBI" id="CHEBI:57856"/>
        <dbReference type="ChEBI" id="CHEBI:59789"/>
        <dbReference type="ChEBI" id="CHEBI:74483"/>
        <dbReference type="ChEBI" id="CHEBI:82748"/>
    </reaction>
</comment>
<dbReference type="PROSITE" id="PS51686">
    <property type="entry name" value="SAM_MT_RSMB_NOP"/>
    <property type="match status" value="1"/>
</dbReference>
<dbReference type="GO" id="GO:0003723">
    <property type="term" value="F:RNA binding"/>
    <property type="evidence" value="ECO:0007669"/>
    <property type="project" value="UniProtKB-UniRule"/>
</dbReference>
<organism evidence="13 14">
    <name type="scientific">Meristemomyces frigidus</name>
    <dbReference type="NCBI Taxonomy" id="1508187"/>
    <lineage>
        <taxon>Eukaryota</taxon>
        <taxon>Fungi</taxon>
        <taxon>Dikarya</taxon>
        <taxon>Ascomycota</taxon>
        <taxon>Pezizomycotina</taxon>
        <taxon>Dothideomycetes</taxon>
        <taxon>Dothideomycetidae</taxon>
        <taxon>Mycosphaerellales</taxon>
        <taxon>Teratosphaeriaceae</taxon>
        <taxon>Meristemomyces</taxon>
    </lineage>
</organism>
<evidence type="ECO:0000259" key="12">
    <source>
        <dbReference type="PROSITE" id="PS51686"/>
    </source>
</evidence>
<name>A0AAN7TFL4_9PEZI</name>
<keyword evidence="2" id="KW-0698">rRNA processing</keyword>
<feature type="binding site" evidence="11">
    <location>
        <begin position="170"/>
        <end position="176"/>
    </location>
    <ligand>
        <name>S-adenosyl-L-methionine</name>
        <dbReference type="ChEBI" id="CHEBI:59789"/>
    </ligand>
</feature>
<evidence type="ECO:0000313" key="13">
    <source>
        <dbReference type="EMBL" id="KAK5107221.1"/>
    </source>
</evidence>
<keyword evidence="3 11" id="KW-0489">Methyltransferase</keyword>
<feature type="domain" description="SAM-dependent MTase RsmB/NOP-type" evidence="12">
    <location>
        <begin position="71"/>
        <end position="398"/>
    </location>
</feature>
<evidence type="ECO:0000256" key="10">
    <source>
        <dbReference type="ARBA" id="ARBA00049302"/>
    </source>
</evidence>
<evidence type="ECO:0000256" key="7">
    <source>
        <dbReference type="ARBA" id="ARBA00022946"/>
    </source>
</evidence>
<keyword evidence="4 11" id="KW-0808">Transferase</keyword>
<dbReference type="InterPro" id="IPR023267">
    <property type="entry name" value="RCMT"/>
</dbReference>
<dbReference type="GO" id="GO:0008173">
    <property type="term" value="F:RNA methyltransferase activity"/>
    <property type="evidence" value="ECO:0007669"/>
    <property type="project" value="InterPro"/>
</dbReference>
<evidence type="ECO:0000313" key="14">
    <source>
        <dbReference type="Proteomes" id="UP001310890"/>
    </source>
</evidence>
<keyword evidence="5 11" id="KW-0949">S-adenosyl-L-methionine</keyword>
<keyword evidence="8" id="KW-0496">Mitochondrion</keyword>
<dbReference type="PANTHER" id="PTHR22808:SF3">
    <property type="entry name" value="5-METHYLCYTOSINE RRNA METHYLTRANSFERASE NSUN4"/>
    <property type="match status" value="1"/>
</dbReference>
<dbReference type="AlphaFoldDB" id="A0AAN7TFL4"/>
<comment type="caution">
    <text evidence="13">The sequence shown here is derived from an EMBL/GenBank/DDBJ whole genome shotgun (WGS) entry which is preliminary data.</text>
</comment>
<dbReference type="PRINTS" id="PR02008">
    <property type="entry name" value="RCMTFAMILY"/>
</dbReference>
<dbReference type="EMBL" id="JAVRRL010000133">
    <property type="protein sequence ID" value="KAK5107221.1"/>
    <property type="molecule type" value="Genomic_DNA"/>
</dbReference>
<comment type="similarity">
    <text evidence="11">Belongs to the class I-like SAM-binding methyltransferase superfamily. RsmB/NOP family.</text>
</comment>
<sequence>MTKTTRSFATPAEEPFHKHFVAIYGEDRWWKTLYLALSEPTRYAAVVNQYAMTGEAWLATQTTATGTAKGLSAIDDSTTVRLAGQGFVEMKLPRLSTDVKEESGILCFCKILYVDASQDEKTSSSKDFPQPTLMASQYGRLQTHWNLDGASALVAHLLDVNAGDSVLDLCAAPGGKSVALSQLLWPSLHAKSSATSTLPPSRLLSNEADPKRHKRLASNLQAYLPAPLLKSSKILTTNIDAATSASSSHNALMSGGAFDKVLVDAPCSSERHIIHSNDRSSWRAGTSKRLAKTQVELLMTALKAVRIGGNVMYATCSLEPMENDGVIEKVLASVEKEAKKGGWKWGVELDFVDGDMEAQLAEQLRLWAEPTNYGWIVLPDHPEGGGLGPLYFCRVTKVSRT</sequence>
<reference evidence="13" key="1">
    <citation type="submission" date="2023-08" db="EMBL/GenBank/DDBJ databases">
        <title>Black Yeasts Isolated from many extreme environments.</title>
        <authorList>
            <person name="Coleine C."/>
            <person name="Stajich J.E."/>
            <person name="Selbmann L."/>
        </authorList>
    </citation>
    <scope>NUCLEOTIDE SEQUENCE</scope>
    <source>
        <strain evidence="13">CCFEE 5401</strain>
    </source>
</reference>
<dbReference type="SUPFAM" id="SSF53335">
    <property type="entry name" value="S-adenosyl-L-methionine-dependent methyltransferases"/>
    <property type="match status" value="1"/>
</dbReference>
<keyword evidence="7" id="KW-0809">Transit peptide</keyword>
<feature type="active site" description="Nucleophile" evidence="11">
    <location>
        <position position="316"/>
    </location>
</feature>
<evidence type="ECO:0000256" key="9">
    <source>
        <dbReference type="ARBA" id="ARBA00042050"/>
    </source>
</evidence>
<feature type="binding site" evidence="11">
    <location>
        <position position="264"/>
    </location>
    <ligand>
        <name>S-adenosyl-L-methionine</name>
        <dbReference type="ChEBI" id="CHEBI:59789"/>
    </ligand>
</feature>